<dbReference type="GO" id="GO:0003677">
    <property type="term" value="F:DNA binding"/>
    <property type="evidence" value="ECO:0007669"/>
    <property type="project" value="InterPro"/>
</dbReference>
<feature type="domain" description="Xylanolytic transcriptional activator regulatory" evidence="4">
    <location>
        <begin position="160"/>
        <end position="311"/>
    </location>
</feature>
<dbReference type="Pfam" id="PF04082">
    <property type="entry name" value="Fungal_trans"/>
    <property type="match status" value="1"/>
</dbReference>
<sequence length="657" mass="74346">MEIPSVQLGINTQTPQPVATPQAANDNHSIDMWTDERPSDMDNNADFSELDMTNQLTKDQDLIFLDLQTTFPDADVLEEYWNQADVLDPSLVDLLETDYANDMSLAATASGSKTMCAFKSPLTWVADWSVEGHRGNHKYTEAIEQRAFSLPPVPDIDKLIQLYFSHAHPQLPVLSPRFFFRLVNADHDQILAEAMEPISLALLYAIMFFACAYLRTESTDLSGIRAIRSMRCEYFSRAALLFKLGCEINPLRKVQICLLLSTYRSYPGQFYENERWIIEAYRTLQASGVLPDKGHNQGFVDGIEWRRVCACWLHRFAGSVIGLKWTSSPDVMEAFSLPWHQITISVFEEDYSFSWFISARTKEQLTRIFLSRLKLLITIGHLNKILWKRTASEITAIGETPEFTPPPPSNCLAIEEIEVRFQRWKLDNGPLLSAETSSSTPRKEQQIVRAEQIHTKLSFEFAMCSLYQNTLYIERVLVTDWAAALIRSSRAALWGSISSIRDIVVETMEDKLVTLVPLSMVIVVFVPLTIYSLHMQTVQYYDPFMIKSLAICSEAANMMSDLHDGADFYARVLDNVLTLAQKYRHLSTSPEPMASGAQNANPRHGHGQTDAEAILPEPRLHSLVLRFNGLALALGRIPEIESLMLPSTRPMTSSQVS</sequence>
<feature type="compositionally biased region" description="Polar residues" evidence="2">
    <location>
        <begin position="8"/>
        <end position="27"/>
    </location>
</feature>
<dbReference type="CDD" id="cd12148">
    <property type="entry name" value="fungal_TF_MHR"/>
    <property type="match status" value="1"/>
</dbReference>
<evidence type="ECO:0000256" key="3">
    <source>
        <dbReference type="SAM" id="Phobius"/>
    </source>
</evidence>
<dbReference type="RefSeq" id="XP_064704028.1">
    <property type="nucleotide sequence ID" value="XM_064849325.1"/>
</dbReference>
<dbReference type="GO" id="GO:0008270">
    <property type="term" value="F:zinc ion binding"/>
    <property type="evidence" value="ECO:0007669"/>
    <property type="project" value="InterPro"/>
</dbReference>
<feature type="compositionally biased region" description="Polar residues" evidence="2">
    <location>
        <begin position="588"/>
        <end position="601"/>
    </location>
</feature>
<dbReference type="Proteomes" id="UP001358417">
    <property type="component" value="Unassembled WGS sequence"/>
</dbReference>
<evidence type="ECO:0000256" key="2">
    <source>
        <dbReference type="SAM" id="MobiDB-lite"/>
    </source>
</evidence>
<feature type="transmembrane region" description="Helical" evidence="3">
    <location>
        <begin position="512"/>
        <end position="533"/>
    </location>
</feature>
<keyword evidence="1" id="KW-0539">Nucleus</keyword>
<dbReference type="GO" id="GO:0006351">
    <property type="term" value="P:DNA-templated transcription"/>
    <property type="evidence" value="ECO:0007669"/>
    <property type="project" value="InterPro"/>
</dbReference>
<accession>A0AAV9N4H5</accession>
<keyword evidence="3" id="KW-0812">Transmembrane</keyword>
<keyword evidence="3" id="KW-1133">Transmembrane helix</keyword>
<gene>
    <name evidence="5" type="ORF">LTR84_005760</name>
</gene>
<comment type="caution">
    <text evidence="5">The sequence shown here is derived from an EMBL/GenBank/DDBJ whole genome shotgun (WGS) entry which is preliminary data.</text>
</comment>
<proteinExistence type="predicted"/>
<organism evidence="5 6">
    <name type="scientific">Exophiala bonariae</name>
    <dbReference type="NCBI Taxonomy" id="1690606"/>
    <lineage>
        <taxon>Eukaryota</taxon>
        <taxon>Fungi</taxon>
        <taxon>Dikarya</taxon>
        <taxon>Ascomycota</taxon>
        <taxon>Pezizomycotina</taxon>
        <taxon>Eurotiomycetes</taxon>
        <taxon>Chaetothyriomycetidae</taxon>
        <taxon>Chaetothyriales</taxon>
        <taxon>Herpotrichiellaceae</taxon>
        <taxon>Exophiala</taxon>
    </lineage>
</organism>
<reference evidence="5 6" key="1">
    <citation type="submission" date="2023-08" db="EMBL/GenBank/DDBJ databases">
        <title>Black Yeasts Isolated from many extreme environments.</title>
        <authorList>
            <person name="Coleine C."/>
            <person name="Stajich J.E."/>
            <person name="Selbmann L."/>
        </authorList>
    </citation>
    <scope>NUCLEOTIDE SEQUENCE [LARGE SCALE GENOMIC DNA]</scope>
    <source>
        <strain evidence="5 6">CCFEE 5792</strain>
    </source>
</reference>
<keyword evidence="6" id="KW-1185">Reference proteome</keyword>
<keyword evidence="3" id="KW-0472">Membrane</keyword>
<dbReference type="InterPro" id="IPR052761">
    <property type="entry name" value="Fungal_Detox/Toxin_TFs"/>
</dbReference>
<protein>
    <recommendedName>
        <fullName evidence="4">Xylanolytic transcriptional activator regulatory domain-containing protein</fullName>
    </recommendedName>
</protein>
<evidence type="ECO:0000259" key="4">
    <source>
        <dbReference type="Pfam" id="PF04082"/>
    </source>
</evidence>
<dbReference type="InterPro" id="IPR007219">
    <property type="entry name" value="XnlR_reg_dom"/>
</dbReference>
<name>A0AAV9N4H5_9EURO</name>
<feature type="region of interest" description="Disordered" evidence="2">
    <location>
        <begin position="588"/>
        <end position="609"/>
    </location>
</feature>
<evidence type="ECO:0000313" key="5">
    <source>
        <dbReference type="EMBL" id="KAK5048669.1"/>
    </source>
</evidence>
<feature type="region of interest" description="Disordered" evidence="2">
    <location>
        <begin position="1"/>
        <end position="38"/>
    </location>
</feature>
<evidence type="ECO:0000313" key="6">
    <source>
        <dbReference type="Proteomes" id="UP001358417"/>
    </source>
</evidence>
<dbReference type="GeneID" id="89973935"/>
<dbReference type="PANTHER" id="PTHR47425">
    <property type="entry name" value="FARB-RELATED"/>
    <property type="match status" value="1"/>
</dbReference>
<evidence type="ECO:0000256" key="1">
    <source>
        <dbReference type="ARBA" id="ARBA00023242"/>
    </source>
</evidence>
<dbReference type="EMBL" id="JAVRRD010000021">
    <property type="protein sequence ID" value="KAK5048669.1"/>
    <property type="molecule type" value="Genomic_DNA"/>
</dbReference>
<dbReference type="AlphaFoldDB" id="A0AAV9N4H5"/>
<dbReference type="PANTHER" id="PTHR47425:SF2">
    <property type="entry name" value="FARB-RELATED"/>
    <property type="match status" value="1"/>
</dbReference>